<organism evidence="1 2">
    <name type="scientific">Romanomermis culicivorax</name>
    <name type="common">Nematode worm</name>
    <dbReference type="NCBI Taxonomy" id="13658"/>
    <lineage>
        <taxon>Eukaryota</taxon>
        <taxon>Metazoa</taxon>
        <taxon>Ecdysozoa</taxon>
        <taxon>Nematoda</taxon>
        <taxon>Enoplea</taxon>
        <taxon>Dorylaimia</taxon>
        <taxon>Mermithida</taxon>
        <taxon>Mermithoidea</taxon>
        <taxon>Mermithidae</taxon>
        <taxon>Romanomermis</taxon>
    </lineage>
</organism>
<protein>
    <submittedName>
        <fullName evidence="2">Uncharacterized protein</fullName>
    </submittedName>
</protein>
<dbReference type="AlphaFoldDB" id="A0A915JL22"/>
<evidence type="ECO:0000313" key="1">
    <source>
        <dbReference type="Proteomes" id="UP000887565"/>
    </source>
</evidence>
<dbReference type="Proteomes" id="UP000887565">
    <property type="component" value="Unplaced"/>
</dbReference>
<proteinExistence type="predicted"/>
<evidence type="ECO:0000313" key="2">
    <source>
        <dbReference type="WBParaSite" id="nRc.2.0.1.t26777-RA"/>
    </source>
</evidence>
<reference evidence="2" key="1">
    <citation type="submission" date="2022-11" db="UniProtKB">
        <authorList>
            <consortium name="WormBaseParasite"/>
        </authorList>
    </citation>
    <scope>IDENTIFICATION</scope>
</reference>
<accession>A0A915JL22</accession>
<dbReference type="WBParaSite" id="nRc.2.0.1.t26777-RA">
    <property type="protein sequence ID" value="nRc.2.0.1.t26777-RA"/>
    <property type="gene ID" value="nRc.2.0.1.g26777"/>
</dbReference>
<keyword evidence="1" id="KW-1185">Reference proteome</keyword>
<sequence>MWEKICMQLDQGPRTCHNMQTEQPNPKSTQFGADVMVKLLRAGGIPSKLRSKWVSPASHCREVLGIHCVQRPLRESE</sequence>
<name>A0A915JL22_ROMCU</name>